<feature type="chain" id="PRO_5028025671" evidence="1">
    <location>
        <begin position="18"/>
        <end position="166"/>
    </location>
</feature>
<evidence type="ECO:0000256" key="1">
    <source>
        <dbReference type="SAM" id="SignalP"/>
    </source>
</evidence>
<dbReference type="AlphaFoldDB" id="A0A6P3WMJ1"/>
<evidence type="ECO:0000313" key="3">
    <source>
        <dbReference type="RefSeq" id="XP_014467300.1"/>
    </source>
</evidence>
<dbReference type="Gene3D" id="1.10.238.20">
    <property type="entry name" value="Pheromone/general odorant binding protein domain"/>
    <property type="match status" value="1"/>
</dbReference>
<keyword evidence="1" id="KW-0732">Signal</keyword>
<organism evidence="2 3">
    <name type="scientific">Dinoponera quadriceps</name>
    <name type="common">South American ant</name>
    <dbReference type="NCBI Taxonomy" id="609295"/>
    <lineage>
        <taxon>Eukaryota</taxon>
        <taxon>Metazoa</taxon>
        <taxon>Ecdysozoa</taxon>
        <taxon>Arthropoda</taxon>
        <taxon>Hexapoda</taxon>
        <taxon>Insecta</taxon>
        <taxon>Pterygota</taxon>
        <taxon>Neoptera</taxon>
        <taxon>Endopterygota</taxon>
        <taxon>Hymenoptera</taxon>
        <taxon>Apocrita</taxon>
        <taxon>Aculeata</taxon>
        <taxon>Formicoidea</taxon>
        <taxon>Formicidae</taxon>
        <taxon>Ponerinae</taxon>
        <taxon>Ponerini</taxon>
        <taxon>Dinoponera</taxon>
    </lineage>
</organism>
<dbReference type="InterPro" id="IPR006170">
    <property type="entry name" value="PBP/GOBP"/>
</dbReference>
<evidence type="ECO:0000313" key="2">
    <source>
        <dbReference type="Proteomes" id="UP000515204"/>
    </source>
</evidence>
<dbReference type="SUPFAM" id="SSF47565">
    <property type="entry name" value="Insect pheromone/odorant-binding proteins"/>
    <property type="match status" value="1"/>
</dbReference>
<accession>A0A6P3WMJ1</accession>
<dbReference type="CDD" id="cd23992">
    <property type="entry name" value="PBP_GOBP"/>
    <property type="match status" value="1"/>
</dbReference>
<dbReference type="GeneID" id="106740609"/>
<sequence length="166" mass="18770">MKQTFLIFSMLVVAAMSVDENFVERLANGADMTKEEVMICVNKTSVTVEDLMHFDQIVVDDLNTIDFDDKALKAGCLFACIAKKKGMMTGAHVNIEKVKEIMNAKAKRGTPDKRAKGFQILDLCADRVRGKTNECEVTLKFVFCCLHETQKYMENDNKNDNENDNE</sequence>
<keyword evidence="2" id="KW-1185">Reference proteome</keyword>
<dbReference type="Pfam" id="PF01395">
    <property type="entry name" value="PBP_GOBP"/>
    <property type="match status" value="1"/>
</dbReference>
<dbReference type="GO" id="GO:0005549">
    <property type="term" value="F:odorant binding"/>
    <property type="evidence" value="ECO:0007669"/>
    <property type="project" value="InterPro"/>
</dbReference>
<proteinExistence type="predicted"/>
<dbReference type="KEGG" id="dqu:106740609"/>
<protein>
    <submittedName>
        <fullName evidence="3">Pheromone-binding protein Gp-9-like isoform X1</fullName>
    </submittedName>
</protein>
<dbReference type="Proteomes" id="UP000515204">
    <property type="component" value="Unplaced"/>
</dbReference>
<dbReference type="InterPro" id="IPR036728">
    <property type="entry name" value="PBP_GOBP_sf"/>
</dbReference>
<name>A0A6P3WMJ1_DINQU</name>
<dbReference type="RefSeq" id="XP_014467300.1">
    <property type="nucleotide sequence ID" value="XM_014611814.1"/>
</dbReference>
<reference evidence="3" key="1">
    <citation type="submission" date="2025-08" db="UniProtKB">
        <authorList>
            <consortium name="RefSeq"/>
        </authorList>
    </citation>
    <scope>IDENTIFICATION</scope>
</reference>
<gene>
    <name evidence="3" type="primary">LOC106740609</name>
</gene>
<feature type="signal peptide" evidence="1">
    <location>
        <begin position="1"/>
        <end position="17"/>
    </location>
</feature>
<dbReference type="OrthoDB" id="7553718at2759"/>